<evidence type="ECO:0000313" key="4">
    <source>
        <dbReference type="Proteomes" id="UP000243579"/>
    </source>
</evidence>
<evidence type="ECO:0008006" key="5">
    <source>
        <dbReference type="Google" id="ProtNLM"/>
    </source>
</evidence>
<dbReference type="Proteomes" id="UP000243579">
    <property type="component" value="Unassembled WGS sequence"/>
</dbReference>
<dbReference type="Gene3D" id="2.60.110.10">
    <property type="entry name" value="Thaumatin"/>
    <property type="match status" value="1"/>
</dbReference>
<keyword evidence="4" id="KW-1185">Reference proteome</keyword>
<keyword evidence="2" id="KW-0812">Transmembrane</keyword>
<feature type="compositionally biased region" description="Pro residues" evidence="1">
    <location>
        <begin position="72"/>
        <end position="83"/>
    </location>
</feature>
<feature type="transmembrane region" description="Helical" evidence="2">
    <location>
        <begin position="12"/>
        <end position="31"/>
    </location>
</feature>
<evidence type="ECO:0000256" key="2">
    <source>
        <dbReference type="SAM" id="Phobius"/>
    </source>
</evidence>
<accession>A0A1V9YNW7</accession>
<proteinExistence type="predicted"/>
<sequence length="244" mass="25969">MGKHIPQWQLRLYAVLAASVIVFAIAALLVFSSAGSGTGHVEASAPSSTRVPTPVITTATPAILEGSDDQPTPSPTTPTPGPTLAPRLEARTAQAPGTYRFINYCNSSRELYWRWAGVPDKAVTLIRGASIDMKFSEFGTSAMARLGASVDATLFEFNWDGSRVWYDLSVVPVACGTNWDFCASGTHSSFNVPVSVQVAGDPAPSCVDVFCANATCPSIYQVPNSHKTHDCGALAKFIITFCYV</sequence>
<dbReference type="OrthoDB" id="78589at2759"/>
<keyword evidence="2" id="KW-1133">Transmembrane helix</keyword>
<gene>
    <name evidence="3" type="ORF">ACHHYP_20385</name>
</gene>
<feature type="region of interest" description="Disordered" evidence="1">
    <location>
        <begin position="63"/>
        <end position="85"/>
    </location>
</feature>
<evidence type="ECO:0000313" key="3">
    <source>
        <dbReference type="EMBL" id="OQR87394.1"/>
    </source>
</evidence>
<reference evidence="3 4" key="1">
    <citation type="journal article" date="2014" name="Genome Biol. Evol.">
        <title>The secreted proteins of Achlya hypogyna and Thraustotheca clavata identify the ancestral oomycete secretome and reveal gene acquisitions by horizontal gene transfer.</title>
        <authorList>
            <person name="Misner I."/>
            <person name="Blouin N."/>
            <person name="Leonard G."/>
            <person name="Richards T.A."/>
            <person name="Lane C.E."/>
        </authorList>
    </citation>
    <scope>NUCLEOTIDE SEQUENCE [LARGE SCALE GENOMIC DNA]</scope>
    <source>
        <strain evidence="3 4">ATCC 48635</strain>
    </source>
</reference>
<dbReference type="PANTHER" id="PTHR31737">
    <property type="entry name" value="PROTEIN TOS1"/>
    <property type="match status" value="1"/>
</dbReference>
<dbReference type="InterPro" id="IPR037176">
    <property type="entry name" value="Osmotin/thaumatin-like_sf"/>
</dbReference>
<organism evidence="3 4">
    <name type="scientific">Achlya hypogyna</name>
    <name type="common">Oomycete</name>
    <name type="synonym">Protoachlya hypogyna</name>
    <dbReference type="NCBI Taxonomy" id="1202772"/>
    <lineage>
        <taxon>Eukaryota</taxon>
        <taxon>Sar</taxon>
        <taxon>Stramenopiles</taxon>
        <taxon>Oomycota</taxon>
        <taxon>Saprolegniomycetes</taxon>
        <taxon>Saprolegniales</taxon>
        <taxon>Achlyaceae</taxon>
        <taxon>Achlya</taxon>
    </lineage>
</organism>
<keyword evidence="2" id="KW-0472">Membrane</keyword>
<evidence type="ECO:0000256" key="1">
    <source>
        <dbReference type="SAM" id="MobiDB-lite"/>
    </source>
</evidence>
<name>A0A1V9YNW7_ACHHY</name>
<dbReference type="EMBL" id="JNBR01001444">
    <property type="protein sequence ID" value="OQR87394.1"/>
    <property type="molecule type" value="Genomic_DNA"/>
</dbReference>
<dbReference type="AlphaFoldDB" id="A0A1V9YNW7"/>
<protein>
    <recommendedName>
        <fullName evidence="5">Secreted protein</fullName>
    </recommendedName>
</protein>
<comment type="caution">
    <text evidence="3">The sequence shown here is derived from an EMBL/GenBank/DDBJ whole genome shotgun (WGS) entry which is preliminary data.</text>
</comment>
<dbReference type="PANTHER" id="PTHR31737:SF2">
    <property type="entry name" value="PROTEIN TOS1"/>
    <property type="match status" value="1"/>
</dbReference>
<dbReference type="SUPFAM" id="SSF49870">
    <property type="entry name" value="Osmotin, thaumatin-like protein"/>
    <property type="match status" value="1"/>
</dbReference>